<organism evidence="10 11">
    <name type="scientific">Cricetulus griseus</name>
    <name type="common">Chinese hamster</name>
    <name type="synonym">Cricetulus barabensis griseus</name>
    <dbReference type="NCBI Taxonomy" id="10029"/>
    <lineage>
        <taxon>Eukaryota</taxon>
        <taxon>Metazoa</taxon>
        <taxon>Chordata</taxon>
        <taxon>Craniata</taxon>
        <taxon>Vertebrata</taxon>
        <taxon>Euteleostomi</taxon>
        <taxon>Mammalia</taxon>
        <taxon>Eutheria</taxon>
        <taxon>Euarchontoglires</taxon>
        <taxon>Glires</taxon>
        <taxon>Rodentia</taxon>
        <taxon>Myomorpha</taxon>
        <taxon>Muroidea</taxon>
        <taxon>Cricetidae</taxon>
        <taxon>Cricetinae</taxon>
        <taxon>Cricetulus</taxon>
    </lineage>
</organism>
<feature type="domain" description="Doublecortin" evidence="9">
    <location>
        <begin position="16"/>
        <end position="98"/>
    </location>
</feature>
<dbReference type="Proteomes" id="UP000694386">
    <property type="component" value="Unplaced"/>
</dbReference>
<evidence type="ECO:0000256" key="7">
    <source>
        <dbReference type="ARBA" id="ARBA00023273"/>
    </source>
</evidence>
<proteinExistence type="predicted"/>
<sequence>MGTRGPYTLVDTTPAKTILVYRNGDQFYVGRKFVFSRRRVANFEALLEQLTEQVDVPFGVRRLYTPTRGHPVLGLDALQAGGKYVAAGRERFKKLDYIHIVPRKPTKMKKLKEVKPVVHCDINVPSRWQTQSRSSRYINVFTNGRLFIPPIKIIVPKFSLSDWNNVLAIIGEKVFPLGGVRKLFTMDGHLLENSKDLRDNYFYVAAGLETFKSIPYWKAPRVPSEVASSSDFCAIVPPKSQDSVYYAKKKRKTALGPLAQSGAEGDVYKAQTPAKEAQEALEVREDPEVKVEVPVDQVPAEIVKEIDEIINDNPDLERGKLPVIRQ</sequence>
<dbReference type="GO" id="GO:0036126">
    <property type="term" value="C:sperm flagellum"/>
    <property type="evidence" value="ECO:0007669"/>
    <property type="project" value="Ensembl"/>
</dbReference>
<evidence type="ECO:0000256" key="1">
    <source>
        <dbReference type="ARBA" id="ARBA00004230"/>
    </source>
</evidence>
<evidence type="ECO:0000256" key="3">
    <source>
        <dbReference type="ARBA" id="ARBA00022490"/>
    </source>
</evidence>
<accession>A0A8C2MWC1</accession>
<evidence type="ECO:0000256" key="5">
    <source>
        <dbReference type="ARBA" id="ARBA00022846"/>
    </source>
</evidence>
<protein>
    <recommendedName>
        <fullName evidence="8">Doublecortin domain-containing protein 2C</fullName>
    </recommendedName>
</protein>
<keyword evidence="5" id="KW-0282">Flagellum</keyword>
<keyword evidence="4" id="KW-0677">Repeat</keyword>
<name>A0A8C2MWC1_CRIGR</name>
<feature type="domain" description="Doublecortin" evidence="9">
    <location>
        <begin position="136"/>
        <end position="217"/>
    </location>
</feature>
<dbReference type="FunFam" id="3.10.20.230:FF:000012">
    <property type="entry name" value="Doublecortin domain containing 2C"/>
    <property type="match status" value="1"/>
</dbReference>
<dbReference type="InterPro" id="IPR036572">
    <property type="entry name" value="Doublecortin_dom_sf"/>
</dbReference>
<dbReference type="GO" id="GO:0005815">
    <property type="term" value="C:microtubule organizing center"/>
    <property type="evidence" value="ECO:0007669"/>
    <property type="project" value="TreeGrafter"/>
</dbReference>
<dbReference type="GO" id="GO:0005737">
    <property type="term" value="C:cytoplasm"/>
    <property type="evidence" value="ECO:0007669"/>
    <property type="project" value="UniProtKB-SubCell"/>
</dbReference>
<evidence type="ECO:0000256" key="8">
    <source>
        <dbReference type="ARBA" id="ARBA00067544"/>
    </source>
</evidence>
<dbReference type="Pfam" id="PF03607">
    <property type="entry name" value="DCX"/>
    <property type="match status" value="2"/>
</dbReference>
<dbReference type="SUPFAM" id="SSF89837">
    <property type="entry name" value="Doublecortin (DC)"/>
    <property type="match status" value="2"/>
</dbReference>
<evidence type="ECO:0000256" key="4">
    <source>
        <dbReference type="ARBA" id="ARBA00022737"/>
    </source>
</evidence>
<dbReference type="FunFam" id="3.10.20.230:FF:000015">
    <property type="entry name" value="Doublecortin domain containing 2C"/>
    <property type="match status" value="1"/>
</dbReference>
<dbReference type="GO" id="GO:0005874">
    <property type="term" value="C:microtubule"/>
    <property type="evidence" value="ECO:0007669"/>
    <property type="project" value="TreeGrafter"/>
</dbReference>
<dbReference type="GO" id="GO:0035556">
    <property type="term" value="P:intracellular signal transduction"/>
    <property type="evidence" value="ECO:0007669"/>
    <property type="project" value="InterPro"/>
</dbReference>
<evidence type="ECO:0000256" key="2">
    <source>
        <dbReference type="ARBA" id="ARBA00004496"/>
    </source>
</evidence>
<comment type="subcellular location">
    <subcellularLocation>
        <location evidence="1">Cell projection</location>
        <location evidence="1">Cilium</location>
        <location evidence="1">Flagellum</location>
    </subcellularLocation>
    <subcellularLocation>
        <location evidence="2">Cytoplasm</location>
    </subcellularLocation>
</comment>
<keyword evidence="7" id="KW-0966">Cell projection</keyword>
<dbReference type="SMART" id="SM00537">
    <property type="entry name" value="DCX"/>
    <property type="match status" value="2"/>
</dbReference>
<evidence type="ECO:0000256" key="6">
    <source>
        <dbReference type="ARBA" id="ARBA00023069"/>
    </source>
</evidence>
<evidence type="ECO:0000313" key="11">
    <source>
        <dbReference type="Proteomes" id="UP000694386"/>
    </source>
</evidence>
<dbReference type="PANTHER" id="PTHR23004">
    <property type="entry name" value="DOUBLECORTIN DOMAIN CONTAINING 2"/>
    <property type="match status" value="1"/>
</dbReference>
<evidence type="ECO:0000313" key="10">
    <source>
        <dbReference type="Ensembl" id="ENSCGRP00001024048.1"/>
    </source>
</evidence>
<dbReference type="PANTHER" id="PTHR23004:SF9">
    <property type="entry name" value="DOUBLECORTIN DOMAIN-CONTAINING PROTEIN 2C"/>
    <property type="match status" value="1"/>
</dbReference>
<keyword evidence="6" id="KW-0969">Cilium</keyword>
<reference evidence="10" key="1">
    <citation type="submission" date="2025-08" db="UniProtKB">
        <authorList>
            <consortium name="Ensembl"/>
        </authorList>
    </citation>
    <scope>IDENTIFICATION</scope>
</reference>
<keyword evidence="3" id="KW-0963">Cytoplasm</keyword>
<dbReference type="InterPro" id="IPR003533">
    <property type="entry name" value="Doublecortin_dom"/>
</dbReference>
<evidence type="ECO:0000259" key="9">
    <source>
        <dbReference type="PROSITE" id="PS50309"/>
    </source>
</evidence>
<dbReference type="Ensembl" id="ENSCGRT00001028294.1">
    <property type="protein sequence ID" value="ENSCGRP00001024048.1"/>
    <property type="gene ID" value="ENSCGRG00001022074.1"/>
</dbReference>
<dbReference type="Gene3D" id="3.10.20.230">
    <property type="entry name" value="Doublecortin domain"/>
    <property type="match status" value="2"/>
</dbReference>
<reference evidence="10" key="2">
    <citation type="submission" date="2025-09" db="UniProtKB">
        <authorList>
            <consortium name="Ensembl"/>
        </authorList>
    </citation>
    <scope>IDENTIFICATION</scope>
</reference>
<dbReference type="PROSITE" id="PS50309">
    <property type="entry name" value="DC"/>
    <property type="match status" value="2"/>
</dbReference>
<dbReference type="AlphaFoldDB" id="A0A8C2MWC1"/>